<dbReference type="Gene3D" id="3.40.640.10">
    <property type="entry name" value="Type I PLP-dependent aspartate aminotransferase-like (Major domain)"/>
    <property type="match status" value="1"/>
</dbReference>
<dbReference type="RefSeq" id="WP_278339543.1">
    <property type="nucleotide sequence ID" value="NZ_DBGBHC010000020.1"/>
</dbReference>
<evidence type="ECO:0000256" key="4">
    <source>
        <dbReference type="ARBA" id="ARBA00022679"/>
    </source>
</evidence>
<evidence type="ECO:0000256" key="5">
    <source>
        <dbReference type="ARBA" id="ARBA00022898"/>
    </source>
</evidence>
<dbReference type="GO" id="GO:0006520">
    <property type="term" value="P:amino acid metabolic process"/>
    <property type="evidence" value="ECO:0007669"/>
    <property type="project" value="InterPro"/>
</dbReference>
<dbReference type="InterPro" id="IPR015424">
    <property type="entry name" value="PyrdxlP-dep_Trfase"/>
</dbReference>
<keyword evidence="4 7" id="KW-0808">Transferase</keyword>
<protein>
    <submittedName>
        <fullName evidence="7">Aminotransferase</fullName>
    </submittedName>
</protein>
<reference evidence="7 8" key="1">
    <citation type="journal article" date="2016" name="Nat. Biotechnol.">
        <title>Measurement of bacterial replication rates in microbial communities.</title>
        <authorList>
            <person name="Brown C.T."/>
            <person name="Olm M.R."/>
            <person name="Thomas B.C."/>
            <person name="Banfield J.F."/>
        </authorList>
    </citation>
    <scope>NUCLEOTIDE SEQUENCE [LARGE SCALE GENOMIC DNA]</scope>
    <source>
        <strain evidence="7">CAG:67_53_122</strain>
    </source>
</reference>
<dbReference type="CDD" id="cd00609">
    <property type="entry name" value="AAT_like"/>
    <property type="match status" value="1"/>
</dbReference>
<dbReference type="GO" id="GO:0030170">
    <property type="term" value="F:pyridoxal phosphate binding"/>
    <property type="evidence" value="ECO:0007669"/>
    <property type="project" value="InterPro"/>
</dbReference>
<evidence type="ECO:0000259" key="6">
    <source>
        <dbReference type="Pfam" id="PF00155"/>
    </source>
</evidence>
<proteinExistence type="inferred from homology"/>
<name>A0A1Q6F2I5_9BACT</name>
<dbReference type="InterPro" id="IPR050596">
    <property type="entry name" value="AspAT/PAT-like"/>
</dbReference>
<comment type="caution">
    <text evidence="7">The sequence shown here is derived from an EMBL/GenBank/DDBJ whole genome shotgun (WGS) entry which is preliminary data.</text>
</comment>
<evidence type="ECO:0000256" key="1">
    <source>
        <dbReference type="ARBA" id="ARBA00001933"/>
    </source>
</evidence>
<feature type="domain" description="Aminotransferase class I/classII large" evidence="6">
    <location>
        <begin position="59"/>
        <end position="424"/>
    </location>
</feature>
<evidence type="ECO:0000313" key="8">
    <source>
        <dbReference type="Proteomes" id="UP000187417"/>
    </source>
</evidence>
<dbReference type="InterPro" id="IPR004839">
    <property type="entry name" value="Aminotransferase_I/II_large"/>
</dbReference>
<dbReference type="GO" id="GO:0008483">
    <property type="term" value="F:transaminase activity"/>
    <property type="evidence" value="ECO:0007669"/>
    <property type="project" value="UniProtKB-KW"/>
</dbReference>
<sequence>MAVLIPQKMFDEQLAAMDIENFAQATIRQVGAVGGALEKNSGTEFLHLEMGVPGLPPETVGVEAEQQALAQGHASIYPSITGIAPLKSEASRFVKAFLDIDVAPEGCIPTVGSMQGGFCLFQISSQCDPKKDTILFIDPGFPVQRQQVRILGIKHESFDIYDFRAEKLGPKLESYLKQGNVAAIIYSNPNNPAWICLTESELRTIGELATKYDTIVLEDLAYMGMDFRKELGHPFQAPFQATAARYTDNYVLMISGSKIFSYAGQRIAIAAISDKLRNRFYPALKERYGIGRFAESYALTFLYAASSGASHSAQYALAAMFKAAADGKLDFVGHTREYAHRAHRVKELFERHGFHIVYDKDQDEHVSDGFFFTVGYGSMPSSDLVAALLRYGICAISLTSTGSLQNGVRVCVSQMNREEQYDLLDRRLRDFAQDYARK</sequence>
<dbReference type="SUPFAM" id="SSF53383">
    <property type="entry name" value="PLP-dependent transferases"/>
    <property type="match status" value="1"/>
</dbReference>
<gene>
    <name evidence="7" type="ORF">BHV66_10260</name>
</gene>
<evidence type="ECO:0000313" key="7">
    <source>
        <dbReference type="EMBL" id="OKY93067.1"/>
    </source>
</evidence>
<keyword evidence="5" id="KW-0663">Pyridoxal phosphate</keyword>
<dbReference type="PANTHER" id="PTHR46383">
    <property type="entry name" value="ASPARTATE AMINOTRANSFERASE"/>
    <property type="match status" value="1"/>
</dbReference>
<dbReference type="Pfam" id="PF00155">
    <property type="entry name" value="Aminotran_1_2"/>
    <property type="match status" value="1"/>
</dbReference>
<evidence type="ECO:0000256" key="2">
    <source>
        <dbReference type="ARBA" id="ARBA00007441"/>
    </source>
</evidence>
<keyword evidence="3 7" id="KW-0032">Aminotransferase</keyword>
<dbReference type="STRING" id="28117.BHV66_10260"/>
<accession>A0A1Q6F2I5</accession>
<dbReference type="Gene3D" id="3.90.1150.100">
    <property type="match status" value="1"/>
</dbReference>
<dbReference type="Proteomes" id="UP000187417">
    <property type="component" value="Unassembled WGS sequence"/>
</dbReference>
<dbReference type="AlphaFoldDB" id="A0A1Q6F2I5"/>
<dbReference type="InterPro" id="IPR015421">
    <property type="entry name" value="PyrdxlP-dep_Trfase_major"/>
</dbReference>
<comment type="cofactor">
    <cofactor evidence="1">
        <name>pyridoxal 5'-phosphate</name>
        <dbReference type="ChEBI" id="CHEBI:597326"/>
    </cofactor>
</comment>
<dbReference type="PANTHER" id="PTHR46383:SF1">
    <property type="entry name" value="ASPARTATE AMINOTRANSFERASE"/>
    <property type="match status" value="1"/>
</dbReference>
<organism evidence="7 8">
    <name type="scientific">Alistipes putredinis</name>
    <dbReference type="NCBI Taxonomy" id="28117"/>
    <lineage>
        <taxon>Bacteria</taxon>
        <taxon>Pseudomonadati</taxon>
        <taxon>Bacteroidota</taxon>
        <taxon>Bacteroidia</taxon>
        <taxon>Bacteroidales</taxon>
        <taxon>Rikenellaceae</taxon>
        <taxon>Alistipes</taxon>
    </lineage>
</organism>
<comment type="similarity">
    <text evidence="2">Belongs to the class-I pyridoxal-phosphate-dependent aminotransferase family.</text>
</comment>
<dbReference type="Gene3D" id="6.10.120.10">
    <property type="entry name" value="Bacterial aspartate aminotransferase, helical domain"/>
    <property type="match status" value="1"/>
</dbReference>
<evidence type="ECO:0000256" key="3">
    <source>
        <dbReference type="ARBA" id="ARBA00022576"/>
    </source>
</evidence>
<dbReference type="EMBL" id="MNQH01000046">
    <property type="protein sequence ID" value="OKY93067.1"/>
    <property type="molecule type" value="Genomic_DNA"/>
</dbReference>